<dbReference type="SUPFAM" id="SSF57302">
    <property type="entry name" value="Snake toxin-like"/>
    <property type="match status" value="1"/>
</dbReference>
<accession>A0A821WN94</accession>
<dbReference type="EMBL" id="CAJOBZ010000062">
    <property type="protein sequence ID" value="CAF4930289.1"/>
    <property type="molecule type" value="Genomic_DNA"/>
</dbReference>
<evidence type="ECO:0000313" key="2">
    <source>
        <dbReference type="EMBL" id="CAF4930289.1"/>
    </source>
</evidence>
<keyword evidence="1" id="KW-0732">Signal</keyword>
<name>A0A821WN94_9NEOP</name>
<dbReference type="OrthoDB" id="7186383at2759"/>
<dbReference type="AlphaFoldDB" id="A0A821WN94"/>
<feature type="chain" id="PRO_5032715387" evidence="1">
    <location>
        <begin position="20"/>
        <end position="186"/>
    </location>
</feature>
<sequence>MAKITTFLLLTCAFGYSICSESTSAASEKSEPSKEHKDNKDADVADRRILYSQDISGLPQRPRLLQNALPVECVVCTDCPNVNDDTPSKLCPYSLDPSKRGKCVTYAEQYKHMQRPWYIRGCASERGSCDDIKRAHESFGDMVTLLSCNECEGDRCNRNGAATFADYTIAFITLIVTPFISKATLS</sequence>
<dbReference type="InterPro" id="IPR045860">
    <property type="entry name" value="Snake_toxin-like_sf"/>
</dbReference>
<dbReference type="Proteomes" id="UP000663880">
    <property type="component" value="Unassembled WGS sequence"/>
</dbReference>
<comment type="caution">
    <text evidence="2">The sequence shown here is derived from an EMBL/GenBank/DDBJ whole genome shotgun (WGS) entry which is preliminary data.</text>
</comment>
<reference evidence="2" key="1">
    <citation type="submission" date="2021-02" db="EMBL/GenBank/DDBJ databases">
        <authorList>
            <person name="Steward A R."/>
        </authorList>
    </citation>
    <scope>NUCLEOTIDE SEQUENCE</scope>
</reference>
<evidence type="ECO:0000256" key="1">
    <source>
        <dbReference type="SAM" id="SignalP"/>
    </source>
</evidence>
<evidence type="ECO:0000313" key="3">
    <source>
        <dbReference type="Proteomes" id="UP000663880"/>
    </source>
</evidence>
<feature type="signal peptide" evidence="1">
    <location>
        <begin position="1"/>
        <end position="19"/>
    </location>
</feature>
<protein>
    <submittedName>
        <fullName evidence="2">Uncharacterized protein</fullName>
    </submittedName>
</protein>
<keyword evidence="3" id="KW-1185">Reference proteome</keyword>
<gene>
    <name evidence="2" type="ORF">PMACD_LOCUS13796</name>
</gene>
<organism evidence="2 3">
    <name type="scientific">Pieris macdunnoughi</name>
    <dbReference type="NCBI Taxonomy" id="345717"/>
    <lineage>
        <taxon>Eukaryota</taxon>
        <taxon>Metazoa</taxon>
        <taxon>Ecdysozoa</taxon>
        <taxon>Arthropoda</taxon>
        <taxon>Hexapoda</taxon>
        <taxon>Insecta</taxon>
        <taxon>Pterygota</taxon>
        <taxon>Neoptera</taxon>
        <taxon>Endopterygota</taxon>
        <taxon>Lepidoptera</taxon>
        <taxon>Glossata</taxon>
        <taxon>Ditrysia</taxon>
        <taxon>Papilionoidea</taxon>
        <taxon>Pieridae</taxon>
        <taxon>Pierinae</taxon>
        <taxon>Pieris</taxon>
    </lineage>
</organism>
<proteinExistence type="predicted"/>